<name>A0A8D5K1B3_9PROT</name>
<accession>A0A8D5K1B3</accession>
<dbReference type="EMBL" id="AP024110">
    <property type="protein sequence ID" value="BCM25588.1"/>
    <property type="molecule type" value="Genomic_DNA"/>
</dbReference>
<sequence length="80" mass="8953">MKSEKACDRILLAGNEGCRVLYCESCNVAELEIGALSLRLEVNAFQSLHELICESLQKISMVQQAKVTQEQLISQLRKIS</sequence>
<dbReference type="KEGG" id="mpau:ZMTM_18470"/>
<evidence type="ECO:0000313" key="1">
    <source>
        <dbReference type="EMBL" id="BCM25588.1"/>
    </source>
</evidence>
<reference evidence="1" key="1">
    <citation type="journal article" date="2021" name="Arch. Microbiol.">
        <title>Methyloradius palustris gen. nov., sp. nov., a methanol-oxidizing bacterium isolated from snow.</title>
        <authorList>
            <person name="Miyadera T."/>
            <person name="Kojima H."/>
            <person name="Fukui M."/>
        </authorList>
    </citation>
    <scope>NUCLEOTIDE SEQUENCE</scope>
    <source>
        <strain evidence="1">Zm11</strain>
    </source>
</reference>
<dbReference type="AlphaFoldDB" id="A0A8D5K1B3"/>
<dbReference type="Proteomes" id="UP000826722">
    <property type="component" value="Chromosome"/>
</dbReference>
<keyword evidence="2" id="KW-1185">Reference proteome</keyword>
<organism evidence="1 2">
    <name type="scientific">Methyloradius palustris</name>
    <dbReference type="NCBI Taxonomy" id="2778876"/>
    <lineage>
        <taxon>Bacteria</taxon>
        <taxon>Pseudomonadati</taxon>
        <taxon>Pseudomonadota</taxon>
        <taxon>Betaproteobacteria</taxon>
        <taxon>Nitrosomonadales</taxon>
        <taxon>Methylophilaceae</taxon>
        <taxon>Methyloradius</taxon>
    </lineage>
</organism>
<proteinExistence type="predicted"/>
<gene>
    <name evidence="1" type="ORF">ZMTM_18470</name>
</gene>
<protein>
    <submittedName>
        <fullName evidence="1">Uncharacterized protein</fullName>
    </submittedName>
</protein>
<dbReference type="RefSeq" id="WP_221763659.1">
    <property type="nucleotide sequence ID" value="NZ_AP024110.1"/>
</dbReference>
<evidence type="ECO:0000313" key="2">
    <source>
        <dbReference type="Proteomes" id="UP000826722"/>
    </source>
</evidence>